<dbReference type="InterPro" id="IPR029056">
    <property type="entry name" value="Ribokinase-like"/>
</dbReference>
<sequence length="383" mass="42726">MDFDISVAFVGNFVQDTIKTFHNPNDVSNLGGSVAFGSKAARAYAFENKTFIYIISKLGRGDHTFMDPYLEDMRKTGIDVDHALSYEEVGNMTCYKLTYTNPETNSRDMILQRRGFSLNDKDFVINALRKASCLPDLIFFVPVAAEFDAQLVKNVVTELVKDYKSVPNKPFPFIITDIQGYVRAFDPESGAVSILSSKELIKTLNRLGKYVFFLKCDYDEAKSALSDLVQDQSAPTPTQCAEMLHRIFGFKCVAVTMGPGGCVVSAAVNKGTRNIDILPSKSIEDNFDIITKYISAFTPKRVVDETGSGDTFLSTTFTELLLLLKEGGAERVDQINCDVLFEAVELASAATSHLVERNHDQIFSTRQNARIIRNNNKRNKPFE</sequence>
<dbReference type="Proteomes" id="UP001431209">
    <property type="component" value="Unassembled WGS sequence"/>
</dbReference>
<dbReference type="EMBL" id="JAOPGA020000167">
    <property type="protein sequence ID" value="KAL0477366.1"/>
    <property type="molecule type" value="Genomic_DNA"/>
</dbReference>
<name>A0AAW2YK05_9EUKA</name>
<dbReference type="SUPFAM" id="SSF53613">
    <property type="entry name" value="Ribokinase-like"/>
    <property type="match status" value="1"/>
</dbReference>
<evidence type="ECO:0000313" key="1">
    <source>
        <dbReference type="EMBL" id="KAL0477366.1"/>
    </source>
</evidence>
<accession>A0AAW2YK05</accession>
<evidence type="ECO:0000313" key="2">
    <source>
        <dbReference type="Proteomes" id="UP001431209"/>
    </source>
</evidence>
<protein>
    <recommendedName>
        <fullName evidence="3">Carbohydrate kinase PfkB domain-containing protein</fullName>
    </recommendedName>
</protein>
<evidence type="ECO:0008006" key="3">
    <source>
        <dbReference type="Google" id="ProtNLM"/>
    </source>
</evidence>
<keyword evidence="2" id="KW-1185">Reference proteome</keyword>
<organism evidence="1 2">
    <name type="scientific">Acrasis kona</name>
    <dbReference type="NCBI Taxonomy" id="1008807"/>
    <lineage>
        <taxon>Eukaryota</taxon>
        <taxon>Discoba</taxon>
        <taxon>Heterolobosea</taxon>
        <taxon>Tetramitia</taxon>
        <taxon>Eutetramitia</taxon>
        <taxon>Acrasidae</taxon>
        <taxon>Acrasis</taxon>
    </lineage>
</organism>
<reference evidence="1 2" key="1">
    <citation type="submission" date="2024-03" db="EMBL/GenBank/DDBJ databases">
        <title>The Acrasis kona genome and developmental transcriptomes reveal deep origins of eukaryotic multicellular pathways.</title>
        <authorList>
            <person name="Sheikh S."/>
            <person name="Fu C.-J."/>
            <person name="Brown M.W."/>
            <person name="Baldauf S.L."/>
        </authorList>
    </citation>
    <scope>NUCLEOTIDE SEQUENCE [LARGE SCALE GENOMIC DNA]</scope>
    <source>
        <strain evidence="1 2">ATCC MYA-3509</strain>
    </source>
</reference>
<proteinExistence type="predicted"/>
<gene>
    <name evidence="1" type="ORF">AKO1_005783</name>
</gene>
<comment type="caution">
    <text evidence="1">The sequence shown here is derived from an EMBL/GenBank/DDBJ whole genome shotgun (WGS) entry which is preliminary data.</text>
</comment>
<dbReference type="AlphaFoldDB" id="A0AAW2YK05"/>
<dbReference type="Gene3D" id="3.40.1190.20">
    <property type="match status" value="1"/>
</dbReference>